<dbReference type="AlphaFoldDB" id="A0A2T3KLM5"/>
<keyword evidence="2" id="KW-0238">DNA-binding</keyword>
<dbReference type="GO" id="GO:0003677">
    <property type="term" value="F:DNA binding"/>
    <property type="evidence" value="ECO:0007669"/>
    <property type="project" value="UniProtKB-KW"/>
</dbReference>
<comment type="caution">
    <text evidence="4">The sequence shown here is derived from an EMBL/GenBank/DDBJ whole genome shotgun (WGS) entry which is preliminary data.</text>
</comment>
<evidence type="ECO:0000256" key="1">
    <source>
        <dbReference type="ARBA" id="ARBA00010529"/>
    </source>
</evidence>
<dbReference type="SMART" id="SM00411">
    <property type="entry name" value="BHL"/>
    <property type="match status" value="1"/>
</dbReference>
<protein>
    <submittedName>
        <fullName evidence="4">Integration host factor subunit beta</fullName>
    </submittedName>
</protein>
<dbReference type="PANTHER" id="PTHR33175:SF5">
    <property type="entry name" value="INTEGRATION HOST FACTOR SUBUNIT BETA"/>
    <property type="match status" value="1"/>
</dbReference>
<accession>A0A2T3KLM5</accession>
<dbReference type="InterPro" id="IPR010992">
    <property type="entry name" value="IHF-like_DNA-bd_dom_sf"/>
</dbReference>
<gene>
    <name evidence="4" type="ORF">C9J27_05500</name>
</gene>
<dbReference type="RefSeq" id="WP_107289221.1">
    <property type="nucleotide sequence ID" value="NZ_PYNF01000003.1"/>
</dbReference>
<evidence type="ECO:0000313" key="4">
    <source>
        <dbReference type="EMBL" id="PSV00591.1"/>
    </source>
</evidence>
<comment type="similarity">
    <text evidence="1 3">Belongs to the bacterial histone-like protein family.</text>
</comment>
<dbReference type="PRINTS" id="PR01727">
    <property type="entry name" value="DNABINDINGHU"/>
</dbReference>
<reference evidence="4 5" key="1">
    <citation type="submission" date="2018-01" db="EMBL/GenBank/DDBJ databases">
        <title>Whole genome sequencing of Histamine producing bacteria.</title>
        <authorList>
            <person name="Butler K."/>
        </authorList>
    </citation>
    <scope>NUCLEOTIDE SEQUENCE [LARGE SCALE GENOMIC DNA]</scope>
    <source>
        <strain evidence="4 5">FS-7.2</strain>
    </source>
</reference>
<dbReference type="InterPro" id="IPR000119">
    <property type="entry name" value="Hist_DNA-bd"/>
</dbReference>
<dbReference type="EMBL" id="PYNF01000003">
    <property type="protein sequence ID" value="PSV00591.1"/>
    <property type="molecule type" value="Genomic_DNA"/>
</dbReference>
<dbReference type="Gene3D" id="4.10.520.10">
    <property type="entry name" value="IHF-like DNA-binding proteins"/>
    <property type="match status" value="1"/>
</dbReference>
<dbReference type="PANTHER" id="PTHR33175">
    <property type="entry name" value="DNA-BINDING PROTEIN HU"/>
    <property type="match status" value="1"/>
</dbReference>
<organism evidence="4 5">
    <name type="scientific">Photobacterium kishitanii</name>
    <dbReference type="NCBI Taxonomy" id="318456"/>
    <lineage>
        <taxon>Bacteria</taxon>
        <taxon>Pseudomonadati</taxon>
        <taxon>Pseudomonadota</taxon>
        <taxon>Gammaproteobacteria</taxon>
        <taxon>Vibrionales</taxon>
        <taxon>Vibrionaceae</taxon>
        <taxon>Photobacterium</taxon>
    </lineage>
</organism>
<dbReference type="GO" id="GO:0005829">
    <property type="term" value="C:cytosol"/>
    <property type="evidence" value="ECO:0007669"/>
    <property type="project" value="TreeGrafter"/>
</dbReference>
<dbReference type="SUPFAM" id="SSF47729">
    <property type="entry name" value="IHF-like DNA-binding proteins"/>
    <property type="match status" value="1"/>
</dbReference>
<sequence length="98" mass="10834">MVKSELIEAIAANTSCTVDSIHAEKVVNSILNDMSDALASKERIEIRGFGSYNFSQRTEYVARNPKTGERVEMPAKTTVNFRAGKELKNRVNAAIAKM</sequence>
<evidence type="ECO:0000256" key="3">
    <source>
        <dbReference type="RuleBase" id="RU003939"/>
    </source>
</evidence>
<proteinExistence type="inferred from homology"/>
<evidence type="ECO:0000256" key="2">
    <source>
        <dbReference type="ARBA" id="ARBA00023125"/>
    </source>
</evidence>
<dbReference type="Proteomes" id="UP000241426">
    <property type="component" value="Unassembled WGS sequence"/>
</dbReference>
<evidence type="ECO:0000313" key="5">
    <source>
        <dbReference type="Proteomes" id="UP000241426"/>
    </source>
</evidence>
<dbReference type="CDD" id="cd13836">
    <property type="entry name" value="IHF_B"/>
    <property type="match status" value="1"/>
</dbReference>
<dbReference type="GO" id="GO:0030527">
    <property type="term" value="F:structural constituent of chromatin"/>
    <property type="evidence" value="ECO:0007669"/>
    <property type="project" value="InterPro"/>
</dbReference>
<name>A0A2T3KLM5_9GAMM</name>
<dbReference type="Pfam" id="PF00216">
    <property type="entry name" value="Bac_DNA_binding"/>
    <property type="match status" value="1"/>
</dbReference>